<dbReference type="Pfam" id="PF13205">
    <property type="entry name" value="Big_5"/>
    <property type="match status" value="1"/>
</dbReference>
<keyword evidence="5" id="KW-1185">Reference proteome</keyword>
<evidence type="ECO:0000256" key="1">
    <source>
        <dbReference type="ARBA" id="ARBA00022729"/>
    </source>
</evidence>
<feature type="chain" id="PRO_5014381075" description="SbsA Ig-like domain-containing protein" evidence="2">
    <location>
        <begin position="18"/>
        <end position="318"/>
    </location>
</feature>
<evidence type="ECO:0000313" key="4">
    <source>
        <dbReference type="EMBL" id="PNY79903.1"/>
    </source>
</evidence>
<evidence type="ECO:0000256" key="2">
    <source>
        <dbReference type="SAM" id="SignalP"/>
    </source>
</evidence>
<dbReference type="Gene3D" id="2.60.40.3710">
    <property type="match status" value="1"/>
</dbReference>
<dbReference type="RefSeq" id="WP_103313887.1">
    <property type="nucleotide sequence ID" value="NZ_PPPD01000002.1"/>
</dbReference>
<sequence length="318" mass="32353">MHTALSTTLTVSALLLASCGGGGVPSDTTPPDTTPPSVLGLTPGDQATGVAQDATIVITFSEPMNRAATQAAYQSAELPAGDLAFSWNDPGTELTLTPKANLQYTAAGKVYALSLDGSATDLAGNALPAFGSSFRTLRQLSTTLSSAPALDGWVRSDGAVNTDGVALLAGDSGTVDNATYRSYLSFDLAALTGATVVSATLGVHQSSVTGTPYTSLDVGSSDLRLDHVNYGVSLTSTDFDPTVYATLGDISSSSALGAKSLAVLGALNADLAAGRSRSQYRLRFAALTDGDGQADFAWLHSGDHGAHAPTLEVTYLTP</sequence>
<evidence type="ECO:0000313" key="5">
    <source>
        <dbReference type="Proteomes" id="UP000236379"/>
    </source>
</evidence>
<dbReference type="Proteomes" id="UP000236379">
    <property type="component" value="Unassembled WGS sequence"/>
</dbReference>
<reference evidence="4 5" key="1">
    <citation type="submission" date="2018-01" db="EMBL/GenBank/DDBJ databases">
        <title>Deinococcus koreensis sp. nov., a radiation-resistant bacterium isolated from river water.</title>
        <authorList>
            <person name="Choi A."/>
        </authorList>
    </citation>
    <scope>NUCLEOTIDE SEQUENCE [LARGE SCALE GENOMIC DNA]</scope>
    <source>
        <strain evidence="4 5">SJW1-2</strain>
    </source>
</reference>
<feature type="domain" description="SbsA Ig-like" evidence="3">
    <location>
        <begin position="32"/>
        <end position="136"/>
    </location>
</feature>
<evidence type="ECO:0000259" key="3">
    <source>
        <dbReference type="Pfam" id="PF13205"/>
    </source>
</evidence>
<protein>
    <recommendedName>
        <fullName evidence="3">SbsA Ig-like domain-containing protein</fullName>
    </recommendedName>
</protein>
<proteinExistence type="predicted"/>
<dbReference type="OrthoDB" id="343030at2"/>
<dbReference type="AlphaFoldDB" id="A0A2K3UTN4"/>
<dbReference type="EMBL" id="PPPD01000002">
    <property type="protein sequence ID" value="PNY79903.1"/>
    <property type="molecule type" value="Genomic_DNA"/>
</dbReference>
<feature type="signal peptide" evidence="2">
    <location>
        <begin position="1"/>
        <end position="17"/>
    </location>
</feature>
<comment type="caution">
    <text evidence="4">The sequence shown here is derived from an EMBL/GenBank/DDBJ whole genome shotgun (WGS) entry which is preliminary data.</text>
</comment>
<accession>A0A2K3UTN4</accession>
<gene>
    <name evidence="4" type="ORF">CVO96_18385</name>
</gene>
<keyword evidence="1 2" id="KW-0732">Signal</keyword>
<dbReference type="InterPro" id="IPR032812">
    <property type="entry name" value="SbsA_Ig"/>
</dbReference>
<organism evidence="4 5">
    <name type="scientific">Deinococcus koreensis</name>
    <dbReference type="NCBI Taxonomy" id="2054903"/>
    <lineage>
        <taxon>Bacteria</taxon>
        <taxon>Thermotogati</taxon>
        <taxon>Deinococcota</taxon>
        <taxon>Deinococci</taxon>
        <taxon>Deinococcales</taxon>
        <taxon>Deinococcaceae</taxon>
        <taxon>Deinococcus</taxon>
    </lineage>
</organism>
<name>A0A2K3UTN4_9DEIO</name>